<dbReference type="Proteomes" id="UP000029628">
    <property type="component" value="Unassembled WGS sequence"/>
</dbReference>
<proteinExistence type="predicted"/>
<feature type="transmembrane region" description="Helical" evidence="1">
    <location>
        <begin position="221"/>
        <end position="239"/>
    </location>
</feature>
<keyword evidence="1" id="KW-0812">Transmembrane</keyword>
<evidence type="ECO:0000313" key="2">
    <source>
        <dbReference type="EMBL" id="KGF46551.1"/>
    </source>
</evidence>
<feature type="transmembrane region" description="Helical" evidence="1">
    <location>
        <begin position="245"/>
        <end position="265"/>
    </location>
</feature>
<dbReference type="AlphaFoldDB" id="A0A096AIY4"/>
<feature type="transmembrane region" description="Helical" evidence="1">
    <location>
        <begin position="184"/>
        <end position="201"/>
    </location>
</feature>
<keyword evidence="1" id="KW-0472">Membrane</keyword>
<gene>
    <name evidence="2" type="ORF">HMPREF0872_07900</name>
</gene>
<keyword evidence="1" id="KW-1133">Transmembrane helix</keyword>
<organism evidence="2 3">
    <name type="scientific">Veillonella montpellierensis DNF00314</name>
    <dbReference type="NCBI Taxonomy" id="1401067"/>
    <lineage>
        <taxon>Bacteria</taxon>
        <taxon>Bacillati</taxon>
        <taxon>Bacillota</taxon>
        <taxon>Negativicutes</taxon>
        <taxon>Veillonellales</taxon>
        <taxon>Veillonellaceae</taxon>
        <taxon>Veillonella</taxon>
    </lineage>
</organism>
<evidence type="ECO:0000256" key="1">
    <source>
        <dbReference type="SAM" id="Phobius"/>
    </source>
</evidence>
<dbReference type="RefSeq" id="WP_038153100.1">
    <property type="nucleotide sequence ID" value="NZ_JRNT01000036.1"/>
</dbReference>
<protein>
    <submittedName>
        <fullName evidence="2">Membrane protein</fullName>
    </submittedName>
</protein>
<feature type="transmembrane region" description="Helical" evidence="1">
    <location>
        <begin position="155"/>
        <end position="172"/>
    </location>
</feature>
<accession>A0A096AIY4</accession>
<feature type="transmembrane region" description="Helical" evidence="1">
    <location>
        <begin position="30"/>
        <end position="57"/>
    </location>
</feature>
<dbReference type="EMBL" id="JRNT01000036">
    <property type="protein sequence ID" value="KGF46551.1"/>
    <property type="molecule type" value="Genomic_DNA"/>
</dbReference>
<feature type="transmembrane region" description="Helical" evidence="1">
    <location>
        <begin position="129"/>
        <end position="148"/>
    </location>
</feature>
<evidence type="ECO:0000313" key="3">
    <source>
        <dbReference type="Proteomes" id="UP000029628"/>
    </source>
</evidence>
<sequence length="310" mass="34298">MELLVLLLPFFLAGIGAALLSKLSGVAMSMVLVPTILCLGATPIEVVSFMFLFVLYNNFTVETQDVRLDFKQLLFFKGWALIIPILIMIGIAFFSPALSIVLFVAYFIVELGGALYKRLPIQEQPDKSQVIIHSVLAAITTLLGIALVRYIPDTVYFGLVGVAILLITWFAWYSSKHRSMCQTWWTYIWSIGHILFGVFGVEASRYPKALRRYIPQAMDTMMPLVTVVASFVGIIYVYADEGQFSLPAFAAAIGAALTIRIIGLYEFPKRGTFSYLAIAIAVLAVICLYLVSPMPTGFSGITTIFNQPVM</sequence>
<keyword evidence="3" id="KW-1185">Reference proteome</keyword>
<feature type="transmembrane region" description="Helical" evidence="1">
    <location>
        <begin position="78"/>
        <end position="109"/>
    </location>
</feature>
<dbReference type="eggNOG" id="ENOG5032R0E">
    <property type="taxonomic scope" value="Bacteria"/>
</dbReference>
<name>A0A096AIY4_9FIRM</name>
<reference evidence="2 3" key="1">
    <citation type="submission" date="2014-07" db="EMBL/GenBank/DDBJ databases">
        <authorList>
            <person name="McCorrison J."/>
            <person name="Sanka R."/>
            <person name="Torralba M."/>
            <person name="Gillis M."/>
            <person name="Haft D.H."/>
            <person name="Methe B."/>
            <person name="Sutton G."/>
            <person name="Nelson K.E."/>
        </authorList>
    </citation>
    <scope>NUCLEOTIDE SEQUENCE [LARGE SCALE GENOMIC DNA]</scope>
    <source>
        <strain evidence="2 3">DNF00314</strain>
    </source>
</reference>
<feature type="transmembrane region" description="Helical" evidence="1">
    <location>
        <begin position="272"/>
        <end position="291"/>
    </location>
</feature>
<comment type="caution">
    <text evidence="2">The sequence shown here is derived from an EMBL/GenBank/DDBJ whole genome shotgun (WGS) entry which is preliminary data.</text>
</comment>